<name>A0A135IB13_9GAMM</name>
<keyword evidence="1" id="KW-0472">Membrane</keyword>
<dbReference type="AlphaFoldDB" id="A0A135IB13"/>
<gene>
    <name evidence="2" type="ORF">ATN88_21470</name>
</gene>
<keyword evidence="1" id="KW-0812">Transmembrane</keyword>
<reference evidence="2 3" key="1">
    <citation type="submission" date="2015-11" db="EMBL/GenBank/DDBJ databases">
        <title>Genomic Taxonomy of the Vibrionaceae.</title>
        <authorList>
            <person name="Gomez-Gil B."/>
            <person name="Enciso-Ibarra J."/>
        </authorList>
    </citation>
    <scope>NUCLEOTIDE SEQUENCE [LARGE SCALE GENOMIC DNA]</scope>
    <source>
        <strain evidence="2 3">CAIM 912</strain>
    </source>
</reference>
<keyword evidence="1" id="KW-1133">Transmembrane helix</keyword>
<keyword evidence="3" id="KW-1185">Reference proteome</keyword>
<feature type="transmembrane region" description="Helical" evidence="1">
    <location>
        <begin position="39"/>
        <end position="58"/>
    </location>
</feature>
<organism evidence="2 3">
    <name type="scientific">Enterovibrio coralii</name>
    <dbReference type="NCBI Taxonomy" id="294935"/>
    <lineage>
        <taxon>Bacteria</taxon>
        <taxon>Pseudomonadati</taxon>
        <taxon>Pseudomonadota</taxon>
        <taxon>Gammaproteobacteria</taxon>
        <taxon>Vibrionales</taxon>
        <taxon>Vibrionaceae</taxon>
        <taxon>Enterovibrio</taxon>
    </lineage>
</organism>
<dbReference type="Proteomes" id="UP000070529">
    <property type="component" value="Unassembled WGS sequence"/>
</dbReference>
<evidence type="ECO:0000256" key="1">
    <source>
        <dbReference type="SAM" id="Phobius"/>
    </source>
</evidence>
<comment type="caution">
    <text evidence="2">The sequence shown here is derived from an EMBL/GenBank/DDBJ whole genome shotgun (WGS) entry which is preliminary data.</text>
</comment>
<dbReference type="EMBL" id="LNTY01000018">
    <property type="protein sequence ID" value="KXF82632.1"/>
    <property type="molecule type" value="Genomic_DNA"/>
</dbReference>
<dbReference type="RefSeq" id="WP_067413019.1">
    <property type="nucleotide sequence ID" value="NZ_LNTY01000018.1"/>
</dbReference>
<proteinExistence type="predicted"/>
<evidence type="ECO:0000313" key="3">
    <source>
        <dbReference type="Proteomes" id="UP000070529"/>
    </source>
</evidence>
<evidence type="ECO:0000313" key="2">
    <source>
        <dbReference type="EMBL" id="KXF82632.1"/>
    </source>
</evidence>
<sequence length="76" mass="8816">MAMSSYLEGLVWIILLYPLSLCLITIFVPDSVMKMTTRVFNVSCAFLFAFCLIMHMQIEVVYGKELLDAWYQNNPQ</sequence>
<feature type="transmembrane region" description="Helical" evidence="1">
    <location>
        <begin position="6"/>
        <end position="27"/>
    </location>
</feature>
<protein>
    <submittedName>
        <fullName evidence="2">Uncharacterized protein</fullName>
    </submittedName>
</protein>
<accession>A0A135IB13</accession>